<proteinExistence type="predicted"/>
<dbReference type="BioCyc" id="HAUR316274:GHYA-2159-MONOMER"/>
<gene>
    <name evidence="1" type="ordered locus">Haur_2131</name>
</gene>
<organism evidence="1 2">
    <name type="scientific">Herpetosiphon aurantiacus (strain ATCC 23779 / DSM 785 / 114-95)</name>
    <dbReference type="NCBI Taxonomy" id="316274"/>
    <lineage>
        <taxon>Bacteria</taxon>
        <taxon>Bacillati</taxon>
        <taxon>Chloroflexota</taxon>
        <taxon>Chloroflexia</taxon>
        <taxon>Herpetosiphonales</taxon>
        <taxon>Herpetosiphonaceae</taxon>
        <taxon>Herpetosiphon</taxon>
    </lineage>
</organism>
<dbReference type="KEGG" id="hau:Haur_2131"/>
<sequence length="801" mass="90552">MDTIEQQLELLPRLWRYSLLRTSLTAHADRWPDELYVMLAIIGRLPEALAQINVCAYPERQVLAWARVIKYAEPQVQLQLLQRIEHSIRSIRDPEDQTFALSCLGLAYAEAGIPNATYPIYQVIDRPNLTVQGLLLQANRLASQGLSDQAYLLFDELFMTIFAMPQYEQLYQLMLLVQSAKRAGYNSLCERIIQSLYVPHEAPTFNSAIQELAKAYAAYGDFAVAHQAIQLIKQPRSFIHAARQVAVIACEKQIHTHTASLLQAAHERVKQLEDIDEHIYLLGQLAIPARQAGLIELAQTLMDEAFHKLIGVQHQYPPVATRLLIQSYQSQHALADALAIIPFLDNPQAHDYVLGNIIECYLNDNDLTNAHLLLKLFKPHEQTYVAAASNLLIKAGAQGLIELVWRLYWDVMAISKAINDHVNHRNYFVYVACNLATEASTHGLTVLTPRLYSEAIQACTTVDHGYTRLRYLKDLVLAQMKHGLVASFPNLLASLRLGATQLEINTALNEFLCPIAVVYAEQGNYSAFDDWFNYAHTQLKNSTQTDHKALVSGYRTLIKTYRTSASDWMNSAFLAAVLPRLQVIANTTHLASAKNLLINIYADYASEGHPAFLAQAYEMAITIEPIADRLNALKSLAKVYAKVNDGPHLRAIIAEMIELELDDLEFESIALVCAKQGDFAYAQELLARQEPAPWKDEVLWYLIAKLIQTNQVATACQLIPSLSEGYKQEREFQKIITYYLERQQLAEIGQIVQDVWRNCMSDTELWQLSTIIVPLIPHYPWLGIAVLDSVPWVEQQLARLK</sequence>
<dbReference type="InParanoid" id="A9AWC1"/>
<dbReference type="Gene3D" id="1.25.40.10">
    <property type="entry name" value="Tetratricopeptide repeat domain"/>
    <property type="match status" value="1"/>
</dbReference>
<dbReference type="HOGENOM" id="CLU_351190_0_0_0"/>
<name>A9AWC1_HERA2</name>
<dbReference type="Proteomes" id="UP000000787">
    <property type="component" value="Chromosome"/>
</dbReference>
<dbReference type="AlphaFoldDB" id="A9AWC1"/>
<protein>
    <submittedName>
        <fullName evidence="1">Uncharacterized protein</fullName>
    </submittedName>
</protein>
<dbReference type="EMBL" id="CP000875">
    <property type="protein sequence ID" value="ABX04771.1"/>
    <property type="molecule type" value="Genomic_DNA"/>
</dbReference>
<dbReference type="eggNOG" id="COG3903">
    <property type="taxonomic scope" value="Bacteria"/>
</dbReference>
<accession>A9AWC1</accession>
<keyword evidence="2" id="KW-1185">Reference proteome</keyword>
<dbReference type="InterPro" id="IPR011990">
    <property type="entry name" value="TPR-like_helical_dom_sf"/>
</dbReference>
<evidence type="ECO:0000313" key="1">
    <source>
        <dbReference type="EMBL" id="ABX04771.1"/>
    </source>
</evidence>
<evidence type="ECO:0000313" key="2">
    <source>
        <dbReference type="Proteomes" id="UP000000787"/>
    </source>
</evidence>
<reference evidence="1 2" key="1">
    <citation type="journal article" date="2011" name="Stand. Genomic Sci.">
        <title>Complete genome sequence of the filamentous gliding predatory bacterium Herpetosiphon aurantiacus type strain (114-95(T)).</title>
        <authorList>
            <person name="Kiss H."/>
            <person name="Nett M."/>
            <person name="Domin N."/>
            <person name="Martin K."/>
            <person name="Maresca J.A."/>
            <person name="Copeland A."/>
            <person name="Lapidus A."/>
            <person name="Lucas S."/>
            <person name="Berry K.W."/>
            <person name="Glavina Del Rio T."/>
            <person name="Dalin E."/>
            <person name="Tice H."/>
            <person name="Pitluck S."/>
            <person name="Richardson P."/>
            <person name="Bruce D."/>
            <person name="Goodwin L."/>
            <person name="Han C."/>
            <person name="Detter J.C."/>
            <person name="Schmutz J."/>
            <person name="Brettin T."/>
            <person name="Land M."/>
            <person name="Hauser L."/>
            <person name="Kyrpides N.C."/>
            <person name="Ivanova N."/>
            <person name="Goker M."/>
            <person name="Woyke T."/>
            <person name="Klenk H.P."/>
            <person name="Bryant D.A."/>
        </authorList>
    </citation>
    <scope>NUCLEOTIDE SEQUENCE [LARGE SCALE GENOMIC DNA]</scope>
    <source>
        <strain evidence="2">ATCC 23779 / DSM 785 / 114-95</strain>
    </source>
</reference>